<evidence type="ECO:0000313" key="2">
    <source>
        <dbReference type="Proteomes" id="UP000430146"/>
    </source>
</evidence>
<dbReference type="AlphaFoldDB" id="A0A5S9R3H5"/>
<dbReference type="EMBL" id="CACSIP010000026">
    <property type="protein sequence ID" value="CAA0126683.1"/>
    <property type="molecule type" value="Genomic_DNA"/>
</dbReference>
<protein>
    <submittedName>
        <fullName evidence="1">Protease synthase and sporulation protein PAI 2</fullName>
    </submittedName>
</protein>
<sequence length="278" mass="30861">MNRLYDLTHHRHRGWDGRVRQSRGVAEWRRYGKVPFAAGLGYSMGRVDARCDRHIEQRGWFYAGLTMYIPPKFAVPEADARAALARAGFAHLVTHTGDGMLVTPLPLLYDPGRHSLIGHVARANPHWQAAEADSVALFSGPQAYVSPSYYATKQETGKVVPTWNYELLAVHGQLIAHEDPTWLRDLVTQLTNRHEQGRAEPWQVTDAPETYLRGQLQRIVGVELTITSVEAKRKMSQNQPERNRAGVVAGLKASARSADHAVAERVSDLGSTTAKGLG</sequence>
<reference evidence="1 2" key="1">
    <citation type="submission" date="2019-11" db="EMBL/GenBank/DDBJ databases">
        <authorList>
            <person name="Holert J."/>
        </authorList>
    </citation>
    <scope>NUCLEOTIDE SEQUENCE [LARGE SCALE GENOMIC DNA]</scope>
    <source>
        <strain evidence="1">BC8_1</strain>
    </source>
</reference>
<gene>
    <name evidence="1" type="primary">paiB</name>
    <name evidence="1" type="ORF">AELLOGFF_04927</name>
</gene>
<dbReference type="Pfam" id="PF04299">
    <property type="entry name" value="FMN_bind_2"/>
    <property type="match status" value="1"/>
</dbReference>
<dbReference type="PANTHER" id="PTHR35802">
    <property type="entry name" value="PROTEASE SYNTHASE AND SPORULATION PROTEIN PAI 2"/>
    <property type="match status" value="1"/>
</dbReference>
<dbReference type="SUPFAM" id="SSF50475">
    <property type="entry name" value="FMN-binding split barrel"/>
    <property type="match status" value="1"/>
</dbReference>
<keyword evidence="1" id="KW-0378">Hydrolase</keyword>
<keyword evidence="2" id="KW-1185">Reference proteome</keyword>
<dbReference type="Gene3D" id="2.30.110.10">
    <property type="entry name" value="Electron Transport, Fmn-binding Protein, Chain A"/>
    <property type="match status" value="1"/>
</dbReference>
<dbReference type="Proteomes" id="UP000430146">
    <property type="component" value="Unassembled WGS sequence"/>
</dbReference>
<accession>A0A5S9R3H5</accession>
<evidence type="ECO:0000313" key="1">
    <source>
        <dbReference type="EMBL" id="CAA0126683.1"/>
    </source>
</evidence>
<dbReference type="GO" id="GO:0008233">
    <property type="term" value="F:peptidase activity"/>
    <property type="evidence" value="ECO:0007669"/>
    <property type="project" value="UniProtKB-KW"/>
</dbReference>
<proteinExistence type="predicted"/>
<dbReference type="PANTHER" id="PTHR35802:SF1">
    <property type="entry name" value="PROTEASE SYNTHASE AND SPORULATION PROTEIN PAI 2"/>
    <property type="match status" value="1"/>
</dbReference>
<keyword evidence="1" id="KW-0645">Protease</keyword>
<dbReference type="InterPro" id="IPR012349">
    <property type="entry name" value="Split_barrel_FMN-bd"/>
</dbReference>
<organism evidence="1 2">
    <name type="scientific">Mycolicibacterium vanbaalenii</name>
    <name type="common">Mycobacterium vanbaalenii</name>
    <dbReference type="NCBI Taxonomy" id="110539"/>
    <lineage>
        <taxon>Bacteria</taxon>
        <taxon>Bacillati</taxon>
        <taxon>Actinomycetota</taxon>
        <taxon>Actinomycetes</taxon>
        <taxon>Mycobacteriales</taxon>
        <taxon>Mycobacteriaceae</taxon>
        <taxon>Mycolicibacterium</taxon>
    </lineage>
</organism>
<name>A0A5S9R3H5_MYCVN</name>
<dbReference type="InterPro" id="IPR007396">
    <property type="entry name" value="TR_PAI2-type"/>
</dbReference>
<dbReference type="GO" id="GO:0006508">
    <property type="term" value="P:proteolysis"/>
    <property type="evidence" value="ECO:0007669"/>
    <property type="project" value="UniProtKB-KW"/>
</dbReference>